<evidence type="ECO:0000256" key="7">
    <source>
        <dbReference type="ARBA" id="ARBA00022630"/>
    </source>
</evidence>
<evidence type="ECO:0000256" key="16">
    <source>
        <dbReference type="HAMAP-Rule" id="MF_00037"/>
    </source>
</evidence>
<feature type="active site" description="Proton donor" evidence="16">
    <location>
        <position position="222"/>
    </location>
</feature>
<dbReference type="Gene3D" id="3.30.465.10">
    <property type="match status" value="1"/>
</dbReference>
<evidence type="ECO:0000256" key="1">
    <source>
        <dbReference type="ARBA" id="ARBA00001974"/>
    </source>
</evidence>
<feature type="active site" evidence="16">
    <location>
        <position position="292"/>
    </location>
</feature>
<feature type="active site" evidence="16">
    <location>
        <position position="171"/>
    </location>
</feature>
<keyword evidence="9 16" id="KW-0521">NADP</keyword>
<dbReference type="EMBL" id="JAUSUR010000005">
    <property type="protein sequence ID" value="MDQ0361930.1"/>
    <property type="molecule type" value="Genomic_DNA"/>
</dbReference>
<evidence type="ECO:0000259" key="17">
    <source>
        <dbReference type="PROSITE" id="PS51387"/>
    </source>
</evidence>
<keyword evidence="11 16" id="KW-0573">Peptidoglycan synthesis</keyword>
<dbReference type="Pfam" id="PF01565">
    <property type="entry name" value="FAD_binding_4"/>
    <property type="match status" value="1"/>
</dbReference>
<dbReference type="Proteomes" id="UP001230220">
    <property type="component" value="Unassembled WGS sequence"/>
</dbReference>
<comment type="caution">
    <text evidence="18">The sequence shown here is derived from an EMBL/GenBank/DDBJ whole genome shotgun (WGS) entry which is preliminary data.</text>
</comment>
<evidence type="ECO:0000256" key="2">
    <source>
        <dbReference type="ARBA" id="ARBA00003921"/>
    </source>
</evidence>
<evidence type="ECO:0000313" key="19">
    <source>
        <dbReference type="Proteomes" id="UP001230220"/>
    </source>
</evidence>
<reference evidence="18 19" key="1">
    <citation type="submission" date="2023-07" db="EMBL/GenBank/DDBJ databases">
        <title>Genomic Encyclopedia of Type Strains, Phase IV (KMG-IV): sequencing the most valuable type-strain genomes for metagenomic binning, comparative biology and taxonomic classification.</title>
        <authorList>
            <person name="Goeker M."/>
        </authorList>
    </citation>
    <scope>NUCLEOTIDE SEQUENCE [LARGE SCALE GENOMIC DNA]</scope>
    <source>
        <strain evidence="18 19">DSM 16784</strain>
    </source>
</reference>
<comment type="subcellular location">
    <subcellularLocation>
        <location evidence="3 16">Cytoplasm</location>
    </subcellularLocation>
</comment>
<organism evidence="18 19">
    <name type="scientific">Breznakia pachnodae</name>
    <dbReference type="NCBI Taxonomy" id="265178"/>
    <lineage>
        <taxon>Bacteria</taxon>
        <taxon>Bacillati</taxon>
        <taxon>Bacillota</taxon>
        <taxon>Erysipelotrichia</taxon>
        <taxon>Erysipelotrichales</taxon>
        <taxon>Erysipelotrichaceae</taxon>
        <taxon>Breznakia</taxon>
    </lineage>
</organism>
<dbReference type="InterPro" id="IPR036318">
    <property type="entry name" value="FAD-bd_PCMH-like_sf"/>
</dbReference>
<sequence>MKIEELLETHGDLELDAPLSKHTTYRIGGRAKYLIYPKSELSLIRIVEVCKAQGLPYKVFGKGSNLLCSDNYYEGVVICLDRYFTDFNFEEDGTCIAQAGVSLIMLSNGAMKESLSGLEFASGIPATVGGAVVMNAGAYRSDMSEIVERVYVLRDNECVWIEKSDLDYGYRHSLFLNHPDWVVLGVEIKLHDGDQKEIRDLIDSRRQRRKDSQPLEKPSAGSVFRNPSDAQAWELIDKCGLRGKSIGGAKVSEKHANFIVNEGDATAEDIDQLVLLVQNAVFEKYGVHLKMEVEKFNWNDAKMTS</sequence>
<evidence type="ECO:0000256" key="5">
    <source>
        <dbReference type="ARBA" id="ARBA00022490"/>
    </source>
</evidence>
<dbReference type="Gene3D" id="3.90.78.10">
    <property type="entry name" value="UDP-N-acetylenolpyruvoylglucosamine reductase, C-terminal domain"/>
    <property type="match status" value="1"/>
</dbReference>
<dbReference type="PANTHER" id="PTHR21071:SF4">
    <property type="entry name" value="UDP-N-ACETYLENOLPYRUVOYLGLUCOSAMINE REDUCTASE"/>
    <property type="match status" value="1"/>
</dbReference>
<keyword evidence="6 16" id="KW-0132">Cell division</keyword>
<evidence type="ECO:0000256" key="9">
    <source>
        <dbReference type="ARBA" id="ARBA00022857"/>
    </source>
</evidence>
<gene>
    <name evidence="16" type="primary">murB</name>
    <name evidence="18" type="ORF">J2S15_002683</name>
</gene>
<keyword evidence="5 16" id="KW-0963">Cytoplasm</keyword>
<dbReference type="SUPFAM" id="SSF56176">
    <property type="entry name" value="FAD-binding/transporter-associated domain-like"/>
    <property type="match status" value="1"/>
</dbReference>
<comment type="function">
    <text evidence="2 16">Cell wall formation.</text>
</comment>
<dbReference type="Gene3D" id="3.30.43.10">
    <property type="entry name" value="Uridine Diphospho-n-acetylenolpyruvylglucosamine Reductase, domain 2"/>
    <property type="match status" value="1"/>
</dbReference>
<evidence type="ECO:0000256" key="15">
    <source>
        <dbReference type="ARBA" id="ARBA00048914"/>
    </source>
</evidence>
<dbReference type="InterPro" id="IPR016166">
    <property type="entry name" value="FAD-bd_PCMH"/>
</dbReference>
<dbReference type="InterPro" id="IPR016167">
    <property type="entry name" value="FAD-bd_PCMH_sub1"/>
</dbReference>
<dbReference type="GO" id="GO:0008762">
    <property type="term" value="F:UDP-N-acetylmuramate dehydrogenase activity"/>
    <property type="evidence" value="ECO:0007669"/>
    <property type="project" value="UniProtKB-EC"/>
</dbReference>
<accession>A0ABU0E4X4</accession>
<dbReference type="PROSITE" id="PS51387">
    <property type="entry name" value="FAD_PCMH"/>
    <property type="match status" value="1"/>
</dbReference>
<keyword evidence="10 16" id="KW-0133">Cell shape</keyword>
<keyword evidence="14 16" id="KW-0961">Cell wall biogenesis/degradation</keyword>
<dbReference type="InterPro" id="IPR036635">
    <property type="entry name" value="MurB_C_sf"/>
</dbReference>
<evidence type="ECO:0000256" key="10">
    <source>
        <dbReference type="ARBA" id="ARBA00022960"/>
    </source>
</evidence>
<comment type="cofactor">
    <cofactor evidence="1 16">
        <name>FAD</name>
        <dbReference type="ChEBI" id="CHEBI:57692"/>
    </cofactor>
</comment>
<dbReference type="HAMAP" id="MF_00037">
    <property type="entry name" value="MurB"/>
    <property type="match status" value="1"/>
</dbReference>
<evidence type="ECO:0000256" key="3">
    <source>
        <dbReference type="ARBA" id="ARBA00004496"/>
    </source>
</evidence>
<evidence type="ECO:0000313" key="18">
    <source>
        <dbReference type="EMBL" id="MDQ0361930.1"/>
    </source>
</evidence>
<dbReference type="InterPro" id="IPR016169">
    <property type="entry name" value="FAD-bd_PCMH_sub2"/>
</dbReference>
<evidence type="ECO:0000256" key="12">
    <source>
        <dbReference type="ARBA" id="ARBA00023002"/>
    </source>
</evidence>
<name>A0ABU0E4X4_9FIRM</name>
<evidence type="ECO:0000256" key="8">
    <source>
        <dbReference type="ARBA" id="ARBA00022827"/>
    </source>
</evidence>
<evidence type="ECO:0000256" key="13">
    <source>
        <dbReference type="ARBA" id="ARBA00023306"/>
    </source>
</evidence>
<dbReference type="NCBIfam" id="TIGR00179">
    <property type="entry name" value="murB"/>
    <property type="match status" value="1"/>
</dbReference>
<dbReference type="InterPro" id="IPR003170">
    <property type="entry name" value="MurB"/>
</dbReference>
<comment type="similarity">
    <text evidence="16">Belongs to the MurB family.</text>
</comment>
<dbReference type="SUPFAM" id="SSF56194">
    <property type="entry name" value="Uridine diphospho-N-Acetylenolpyruvylglucosamine reductase, MurB, C-terminal domain"/>
    <property type="match status" value="1"/>
</dbReference>
<evidence type="ECO:0000256" key="4">
    <source>
        <dbReference type="ARBA" id="ARBA00004752"/>
    </source>
</evidence>
<keyword evidence="8 16" id="KW-0274">FAD</keyword>
<evidence type="ECO:0000256" key="6">
    <source>
        <dbReference type="ARBA" id="ARBA00022618"/>
    </source>
</evidence>
<keyword evidence="12 16" id="KW-0560">Oxidoreductase</keyword>
<dbReference type="PANTHER" id="PTHR21071">
    <property type="entry name" value="UDP-N-ACETYLENOLPYRUVOYLGLUCOSAMINE REDUCTASE"/>
    <property type="match status" value="1"/>
</dbReference>
<comment type="catalytic activity">
    <reaction evidence="15 16">
        <text>UDP-N-acetyl-alpha-D-muramate + NADP(+) = UDP-N-acetyl-3-O-(1-carboxyvinyl)-alpha-D-glucosamine + NADPH + H(+)</text>
        <dbReference type="Rhea" id="RHEA:12248"/>
        <dbReference type="ChEBI" id="CHEBI:15378"/>
        <dbReference type="ChEBI" id="CHEBI:57783"/>
        <dbReference type="ChEBI" id="CHEBI:58349"/>
        <dbReference type="ChEBI" id="CHEBI:68483"/>
        <dbReference type="ChEBI" id="CHEBI:70757"/>
        <dbReference type="EC" id="1.3.1.98"/>
    </reaction>
</comment>
<feature type="domain" description="FAD-binding PCMH-type" evidence="17">
    <location>
        <begin position="26"/>
        <end position="193"/>
    </location>
</feature>
<keyword evidence="7 16" id="KW-0285">Flavoprotein</keyword>
<dbReference type="InterPro" id="IPR011601">
    <property type="entry name" value="MurB_C"/>
</dbReference>
<dbReference type="EC" id="1.3.1.98" evidence="16"/>
<dbReference type="RefSeq" id="WP_307409085.1">
    <property type="nucleotide sequence ID" value="NZ_JAUSUR010000005.1"/>
</dbReference>
<evidence type="ECO:0000256" key="14">
    <source>
        <dbReference type="ARBA" id="ARBA00023316"/>
    </source>
</evidence>
<keyword evidence="19" id="KW-1185">Reference proteome</keyword>
<protein>
    <recommendedName>
        <fullName evidence="16">UDP-N-acetylenolpyruvoylglucosamine reductase</fullName>
        <ecNumber evidence="16">1.3.1.98</ecNumber>
    </recommendedName>
    <alternativeName>
        <fullName evidence="16">UDP-N-acetylmuramate dehydrogenase</fullName>
    </alternativeName>
</protein>
<dbReference type="NCBIfam" id="NF010480">
    <property type="entry name" value="PRK13905.1"/>
    <property type="match status" value="1"/>
</dbReference>
<dbReference type="InterPro" id="IPR006094">
    <property type="entry name" value="Oxid_FAD_bind_N"/>
</dbReference>
<comment type="pathway">
    <text evidence="4 16">Cell wall biogenesis; peptidoglycan biosynthesis.</text>
</comment>
<evidence type="ECO:0000256" key="11">
    <source>
        <dbReference type="ARBA" id="ARBA00022984"/>
    </source>
</evidence>
<keyword evidence="13 16" id="KW-0131">Cell cycle</keyword>
<dbReference type="Pfam" id="PF02873">
    <property type="entry name" value="MurB_C"/>
    <property type="match status" value="1"/>
</dbReference>
<proteinExistence type="inferred from homology"/>